<keyword evidence="2" id="KW-1185">Reference proteome</keyword>
<dbReference type="EMBL" id="BGPR01000175">
    <property type="protein sequence ID" value="GBM01972.1"/>
    <property type="molecule type" value="Genomic_DNA"/>
</dbReference>
<name>A0A4Y2CC09_ARAVE</name>
<protein>
    <submittedName>
        <fullName evidence="1">Uncharacterized protein</fullName>
    </submittedName>
</protein>
<proteinExistence type="predicted"/>
<comment type="caution">
    <text evidence="1">The sequence shown here is derived from an EMBL/GenBank/DDBJ whole genome shotgun (WGS) entry which is preliminary data.</text>
</comment>
<sequence>MPCLAANVLTSLLLAVKRSPVGSIFHSRAPEKSNLPLKSKWFERCYHIMPLTEVIPGPDDSTFTMFASLLDGSHECFCRENENRAREKKVVEYFCSCFDDEFSPGPKIKHGVLNESLCFL</sequence>
<reference evidence="1 2" key="1">
    <citation type="journal article" date="2019" name="Sci. Rep.">
        <title>Orb-weaving spider Araneus ventricosus genome elucidates the spidroin gene catalogue.</title>
        <authorList>
            <person name="Kono N."/>
            <person name="Nakamura H."/>
            <person name="Ohtoshi R."/>
            <person name="Moran D.A.P."/>
            <person name="Shinohara A."/>
            <person name="Yoshida Y."/>
            <person name="Fujiwara M."/>
            <person name="Mori M."/>
            <person name="Tomita M."/>
            <person name="Arakawa K."/>
        </authorList>
    </citation>
    <scope>NUCLEOTIDE SEQUENCE [LARGE SCALE GENOMIC DNA]</scope>
</reference>
<evidence type="ECO:0000313" key="1">
    <source>
        <dbReference type="EMBL" id="GBM01972.1"/>
    </source>
</evidence>
<dbReference type="AlphaFoldDB" id="A0A4Y2CC09"/>
<gene>
    <name evidence="1" type="ORF">AVEN_269573_1</name>
</gene>
<accession>A0A4Y2CC09</accession>
<organism evidence="1 2">
    <name type="scientific">Araneus ventricosus</name>
    <name type="common">Orbweaver spider</name>
    <name type="synonym">Epeira ventricosa</name>
    <dbReference type="NCBI Taxonomy" id="182803"/>
    <lineage>
        <taxon>Eukaryota</taxon>
        <taxon>Metazoa</taxon>
        <taxon>Ecdysozoa</taxon>
        <taxon>Arthropoda</taxon>
        <taxon>Chelicerata</taxon>
        <taxon>Arachnida</taxon>
        <taxon>Araneae</taxon>
        <taxon>Araneomorphae</taxon>
        <taxon>Entelegynae</taxon>
        <taxon>Araneoidea</taxon>
        <taxon>Araneidae</taxon>
        <taxon>Araneus</taxon>
    </lineage>
</organism>
<evidence type="ECO:0000313" key="2">
    <source>
        <dbReference type="Proteomes" id="UP000499080"/>
    </source>
</evidence>
<dbReference type="Proteomes" id="UP000499080">
    <property type="component" value="Unassembled WGS sequence"/>
</dbReference>